<accession>A0A498JSK2</accession>
<keyword evidence="3" id="KW-1185">Reference proteome</keyword>
<comment type="caution">
    <text evidence="2">The sequence shown here is derived from an EMBL/GenBank/DDBJ whole genome shotgun (WGS) entry which is preliminary data.</text>
</comment>
<sequence>MERKFRATFETFLTIVCVRVSLLFESDTTDPSYGWGRWTCFPCSLVFFFAIFPLFSFSTYPFLLTSSMSLILAHLCSDLQPFRNHNLLRYFEMCVEFHCSHRLRCSWLDVGIDKASVGWWCGDVLVVMLSGGRCRGKLGLLLLHFMVWALTVG</sequence>
<proteinExistence type="predicted"/>
<keyword evidence="1" id="KW-0812">Transmembrane</keyword>
<keyword evidence="1" id="KW-0472">Membrane</keyword>
<evidence type="ECO:0000313" key="2">
    <source>
        <dbReference type="EMBL" id="RXH96804.1"/>
    </source>
</evidence>
<evidence type="ECO:0000313" key="3">
    <source>
        <dbReference type="Proteomes" id="UP000290289"/>
    </source>
</evidence>
<reference evidence="2 3" key="1">
    <citation type="submission" date="2018-10" db="EMBL/GenBank/DDBJ databases">
        <title>A high-quality apple genome assembly.</title>
        <authorList>
            <person name="Hu J."/>
        </authorList>
    </citation>
    <scope>NUCLEOTIDE SEQUENCE [LARGE SCALE GENOMIC DNA]</scope>
    <source>
        <strain evidence="3">cv. HFTH1</strain>
        <tissue evidence="2">Young leaf</tissue>
    </source>
</reference>
<keyword evidence="1" id="KW-1133">Transmembrane helix</keyword>
<dbReference type="EMBL" id="RDQH01000332">
    <property type="protein sequence ID" value="RXH96804.1"/>
    <property type="molecule type" value="Genomic_DNA"/>
</dbReference>
<protein>
    <submittedName>
        <fullName evidence="2">Uncharacterized protein</fullName>
    </submittedName>
</protein>
<gene>
    <name evidence="2" type="ORF">DVH24_009646</name>
</gene>
<evidence type="ECO:0000256" key="1">
    <source>
        <dbReference type="SAM" id="Phobius"/>
    </source>
</evidence>
<dbReference type="AlphaFoldDB" id="A0A498JSK2"/>
<organism evidence="2 3">
    <name type="scientific">Malus domestica</name>
    <name type="common">Apple</name>
    <name type="synonym">Pyrus malus</name>
    <dbReference type="NCBI Taxonomy" id="3750"/>
    <lineage>
        <taxon>Eukaryota</taxon>
        <taxon>Viridiplantae</taxon>
        <taxon>Streptophyta</taxon>
        <taxon>Embryophyta</taxon>
        <taxon>Tracheophyta</taxon>
        <taxon>Spermatophyta</taxon>
        <taxon>Magnoliopsida</taxon>
        <taxon>eudicotyledons</taxon>
        <taxon>Gunneridae</taxon>
        <taxon>Pentapetalae</taxon>
        <taxon>rosids</taxon>
        <taxon>fabids</taxon>
        <taxon>Rosales</taxon>
        <taxon>Rosaceae</taxon>
        <taxon>Amygdaloideae</taxon>
        <taxon>Maleae</taxon>
        <taxon>Malus</taxon>
    </lineage>
</organism>
<name>A0A498JSK2_MALDO</name>
<dbReference type="Proteomes" id="UP000290289">
    <property type="component" value="Chromosome 6"/>
</dbReference>
<feature type="transmembrane region" description="Helical" evidence="1">
    <location>
        <begin position="44"/>
        <end position="64"/>
    </location>
</feature>